<keyword evidence="3" id="KW-1185">Reference proteome</keyword>
<dbReference type="Proteomes" id="UP001476798">
    <property type="component" value="Unassembled WGS sequence"/>
</dbReference>
<feature type="non-terminal residue" evidence="2">
    <location>
        <position position="1"/>
    </location>
</feature>
<reference evidence="2 3" key="1">
    <citation type="submission" date="2021-06" db="EMBL/GenBank/DDBJ databases">
        <authorList>
            <person name="Palmer J.M."/>
        </authorList>
    </citation>
    <scope>NUCLEOTIDE SEQUENCE [LARGE SCALE GENOMIC DNA]</scope>
    <source>
        <strain evidence="2 3">GA_2019</strain>
        <tissue evidence="2">Muscle</tissue>
    </source>
</reference>
<name>A0ABV0PM60_9TELE</name>
<protein>
    <submittedName>
        <fullName evidence="2">Vacuolar protein sorting-associated protein 13B</fullName>
    </submittedName>
</protein>
<evidence type="ECO:0000313" key="3">
    <source>
        <dbReference type="Proteomes" id="UP001476798"/>
    </source>
</evidence>
<organism evidence="2 3">
    <name type="scientific">Goodea atripinnis</name>
    <dbReference type="NCBI Taxonomy" id="208336"/>
    <lineage>
        <taxon>Eukaryota</taxon>
        <taxon>Metazoa</taxon>
        <taxon>Chordata</taxon>
        <taxon>Craniata</taxon>
        <taxon>Vertebrata</taxon>
        <taxon>Euteleostomi</taxon>
        <taxon>Actinopterygii</taxon>
        <taxon>Neopterygii</taxon>
        <taxon>Teleostei</taxon>
        <taxon>Neoteleostei</taxon>
        <taxon>Acanthomorphata</taxon>
        <taxon>Ovalentaria</taxon>
        <taxon>Atherinomorphae</taxon>
        <taxon>Cyprinodontiformes</taxon>
        <taxon>Goodeidae</taxon>
        <taxon>Goodea</taxon>
    </lineage>
</organism>
<sequence>NQGPVPLAKRREDEVSVGSAPLAKQPSNQASDYASSPMKTKTVTGRSTKSYPLGNIKNVPLVLLIEHIWTFYSLQVKCCPSV</sequence>
<feature type="compositionally biased region" description="Polar residues" evidence="1">
    <location>
        <begin position="25"/>
        <end position="49"/>
    </location>
</feature>
<evidence type="ECO:0000313" key="2">
    <source>
        <dbReference type="EMBL" id="MEQ2184592.1"/>
    </source>
</evidence>
<dbReference type="EMBL" id="JAHRIO010080502">
    <property type="protein sequence ID" value="MEQ2184592.1"/>
    <property type="molecule type" value="Genomic_DNA"/>
</dbReference>
<evidence type="ECO:0000256" key="1">
    <source>
        <dbReference type="SAM" id="MobiDB-lite"/>
    </source>
</evidence>
<comment type="caution">
    <text evidence="2">The sequence shown here is derived from an EMBL/GenBank/DDBJ whole genome shotgun (WGS) entry which is preliminary data.</text>
</comment>
<proteinExistence type="predicted"/>
<gene>
    <name evidence="2" type="primary">VPS13B_2</name>
    <name evidence="2" type="ORF">GOODEAATRI_009563</name>
</gene>
<accession>A0ABV0PM60</accession>
<feature type="region of interest" description="Disordered" evidence="1">
    <location>
        <begin position="1"/>
        <end position="49"/>
    </location>
</feature>